<protein>
    <submittedName>
        <fullName evidence="1">Methylthioribose-1-phosphate isomerase</fullName>
        <ecNumber evidence="1">5.3.1.23</ecNumber>
    </submittedName>
</protein>
<dbReference type="PANTHER" id="PTHR43475:SF1">
    <property type="entry name" value="METHYLTHIORIBOSE-1-PHOSPHATE ISOMERASE"/>
    <property type="match status" value="1"/>
</dbReference>
<name>A0A3B0RMK7_9ZZZZ</name>
<dbReference type="GO" id="GO:0046523">
    <property type="term" value="F:S-methyl-5-thioribose-1-phosphate isomerase activity"/>
    <property type="evidence" value="ECO:0007669"/>
    <property type="project" value="UniProtKB-EC"/>
</dbReference>
<gene>
    <name evidence="1" type="ORF">MNBD_ALPHA06-937</name>
</gene>
<dbReference type="EC" id="5.3.1.23" evidence="1"/>
<keyword evidence="1" id="KW-0413">Isomerase</keyword>
<sequence length="132" mass="14535">MTKLDILAKLPPAVQWQDDQLTLLDQTRLPLETVFEVQETPEQVWQSILALKVRGAPAIGVAAAYGLCVAMQPFIGANMQDFLDGLGDQVAYLNSARPTAVNLGWALKRMQRVALAAQLDDSRALYARLVQE</sequence>
<dbReference type="InterPro" id="IPR027363">
    <property type="entry name" value="M1Pi_N"/>
</dbReference>
<dbReference type="Gene3D" id="1.20.120.420">
    <property type="entry name" value="translation initiation factor eif-2b, domain 1"/>
    <property type="match status" value="1"/>
</dbReference>
<dbReference type="InterPro" id="IPR037171">
    <property type="entry name" value="NagB/RpiA_transferase-like"/>
</dbReference>
<feature type="non-terminal residue" evidence="1">
    <location>
        <position position="132"/>
    </location>
</feature>
<dbReference type="AlphaFoldDB" id="A0A3B0RMK7"/>
<dbReference type="Pfam" id="PF01008">
    <property type="entry name" value="IF-2B"/>
    <property type="match status" value="1"/>
</dbReference>
<dbReference type="SUPFAM" id="SSF100950">
    <property type="entry name" value="NagB/RpiA/CoA transferase-like"/>
    <property type="match status" value="1"/>
</dbReference>
<evidence type="ECO:0000313" key="1">
    <source>
        <dbReference type="EMBL" id="VAV93199.1"/>
    </source>
</evidence>
<reference evidence="1" key="1">
    <citation type="submission" date="2018-06" db="EMBL/GenBank/DDBJ databases">
        <authorList>
            <person name="Zhirakovskaya E."/>
        </authorList>
    </citation>
    <scope>NUCLEOTIDE SEQUENCE</scope>
</reference>
<proteinExistence type="predicted"/>
<dbReference type="EMBL" id="UOEE01000160">
    <property type="protein sequence ID" value="VAV93199.1"/>
    <property type="molecule type" value="Genomic_DNA"/>
</dbReference>
<dbReference type="PANTHER" id="PTHR43475">
    <property type="entry name" value="METHYLTHIORIBOSE-1-PHOSPHATE ISOMERASE"/>
    <property type="match status" value="1"/>
</dbReference>
<accession>A0A3B0RMK7</accession>
<organism evidence="1">
    <name type="scientific">hydrothermal vent metagenome</name>
    <dbReference type="NCBI Taxonomy" id="652676"/>
    <lineage>
        <taxon>unclassified sequences</taxon>
        <taxon>metagenomes</taxon>
        <taxon>ecological metagenomes</taxon>
    </lineage>
</organism>
<dbReference type="GO" id="GO:0019509">
    <property type="term" value="P:L-methionine salvage from methylthioadenosine"/>
    <property type="evidence" value="ECO:0007669"/>
    <property type="project" value="TreeGrafter"/>
</dbReference>
<dbReference type="InterPro" id="IPR000649">
    <property type="entry name" value="IF-2B-related"/>
</dbReference>